<proteinExistence type="predicted"/>
<evidence type="ECO:0000256" key="1">
    <source>
        <dbReference type="SAM" id="SignalP"/>
    </source>
</evidence>
<feature type="chain" id="PRO_5030890004" description="Secreted protein" evidence="1">
    <location>
        <begin position="29"/>
        <end position="81"/>
    </location>
</feature>
<organism evidence="2">
    <name type="scientific">Timema genevievae</name>
    <name type="common">Walking stick</name>
    <dbReference type="NCBI Taxonomy" id="629358"/>
    <lineage>
        <taxon>Eukaryota</taxon>
        <taxon>Metazoa</taxon>
        <taxon>Ecdysozoa</taxon>
        <taxon>Arthropoda</taxon>
        <taxon>Hexapoda</taxon>
        <taxon>Insecta</taxon>
        <taxon>Pterygota</taxon>
        <taxon>Neoptera</taxon>
        <taxon>Polyneoptera</taxon>
        <taxon>Phasmatodea</taxon>
        <taxon>Timematodea</taxon>
        <taxon>Timematoidea</taxon>
        <taxon>Timematidae</taxon>
        <taxon>Timema</taxon>
    </lineage>
</organism>
<dbReference type="AlphaFoldDB" id="A0A7R9PP75"/>
<reference evidence="2" key="1">
    <citation type="submission" date="2020-11" db="EMBL/GenBank/DDBJ databases">
        <authorList>
            <person name="Tran Van P."/>
        </authorList>
    </citation>
    <scope>NUCLEOTIDE SEQUENCE</scope>
</reference>
<dbReference type="EMBL" id="OE842661">
    <property type="protein sequence ID" value="CAD7601006.1"/>
    <property type="molecule type" value="Genomic_DNA"/>
</dbReference>
<name>A0A7R9PP75_TIMGE</name>
<keyword evidence="1" id="KW-0732">Signal</keyword>
<feature type="signal peptide" evidence="1">
    <location>
        <begin position="1"/>
        <end position="28"/>
    </location>
</feature>
<protein>
    <recommendedName>
        <fullName evidence="3">Secreted protein</fullName>
    </recommendedName>
</protein>
<accession>A0A7R9PP75</accession>
<evidence type="ECO:0000313" key="2">
    <source>
        <dbReference type="EMBL" id="CAD7601006.1"/>
    </source>
</evidence>
<sequence length="81" mass="9199">MRAWPQSVEGAMLFVAMFCFIYLASVSAHLSTSTDETFVELEIRTQSSLAKRILTLVSRDDWELHLLQDHLVPPLFTCGNI</sequence>
<evidence type="ECO:0008006" key="3">
    <source>
        <dbReference type="Google" id="ProtNLM"/>
    </source>
</evidence>
<gene>
    <name evidence="2" type="ORF">TGEB3V08_LOCUS7793</name>
</gene>